<dbReference type="InterPro" id="IPR003675">
    <property type="entry name" value="Rce1/LyrA-like_dom"/>
</dbReference>
<keyword evidence="1" id="KW-0812">Transmembrane</keyword>
<keyword evidence="3" id="KW-0645">Protease</keyword>
<dbReference type="GO" id="GO:0008233">
    <property type="term" value="F:peptidase activity"/>
    <property type="evidence" value="ECO:0007669"/>
    <property type="project" value="UniProtKB-KW"/>
</dbReference>
<comment type="caution">
    <text evidence="3">The sequence shown here is derived from an EMBL/GenBank/DDBJ whole genome shotgun (WGS) entry which is preliminary data.</text>
</comment>
<dbReference type="Proteomes" id="UP000598217">
    <property type="component" value="Unassembled WGS sequence"/>
</dbReference>
<evidence type="ECO:0000313" key="3">
    <source>
        <dbReference type="EMBL" id="MBE1456378.1"/>
    </source>
</evidence>
<accession>A0ABR9HBH5</accession>
<protein>
    <submittedName>
        <fullName evidence="3">Membrane protease YdiL (CAAX protease family)</fullName>
    </submittedName>
</protein>
<dbReference type="EMBL" id="JADBDY010000001">
    <property type="protein sequence ID" value="MBE1456378.1"/>
    <property type="molecule type" value="Genomic_DNA"/>
</dbReference>
<proteinExistence type="predicted"/>
<feature type="transmembrane region" description="Helical" evidence="1">
    <location>
        <begin position="43"/>
        <end position="64"/>
    </location>
</feature>
<evidence type="ECO:0000313" key="4">
    <source>
        <dbReference type="Proteomes" id="UP000598217"/>
    </source>
</evidence>
<evidence type="ECO:0000256" key="1">
    <source>
        <dbReference type="SAM" id="Phobius"/>
    </source>
</evidence>
<feature type="transmembrane region" description="Helical" evidence="1">
    <location>
        <begin position="76"/>
        <end position="94"/>
    </location>
</feature>
<keyword evidence="3" id="KW-0378">Hydrolase</keyword>
<evidence type="ECO:0000259" key="2">
    <source>
        <dbReference type="Pfam" id="PF02517"/>
    </source>
</evidence>
<name>A0ABR9HBH5_9ACTN</name>
<dbReference type="RefSeq" id="WP_191268622.1">
    <property type="nucleotide sequence ID" value="NZ_BMXJ01000002.1"/>
</dbReference>
<feature type="transmembrane region" description="Helical" evidence="1">
    <location>
        <begin position="106"/>
        <end position="126"/>
    </location>
</feature>
<organism evidence="3 4">
    <name type="scientific">Nocardiopsis terrae</name>
    <dbReference type="NCBI Taxonomy" id="372655"/>
    <lineage>
        <taxon>Bacteria</taxon>
        <taxon>Bacillati</taxon>
        <taxon>Actinomycetota</taxon>
        <taxon>Actinomycetes</taxon>
        <taxon>Streptosporangiales</taxon>
        <taxon>Nocardiopsidaceae</taxon>
        <taxon>Nocardiopsis</taxon>
    </lineage>
</organism>
<reference evidence="3 4" key="1">
    <citation type="submission" date="2020-10" db="EMBL/GenBank/DDBJ databases">
        <title>Sequencing the genomes of 1000 actinobacteria strains.</title>
        <authorList>
            <person name="Klenk H.-P."/>
        </authorList>
    </citation>
    <scope>NUCLEOTIDE SEQUENCE [LARGE SCALE GENOMIC DNA]</scope>
    <source>
        <strain evidence="3 4">DSM 45157</strain>
    </source>
</reference>
<feature type="transmembrane region" description="Helical" evidence="1">
    <location>
        <begin position="138"/>
        <end position="155"/>
    </location>
</feature>
<keyword evidence="1" id="KW-1133">Transmembrane helix</keyword>
<feature type="domain" description="CAAX prenyl protease 2/Lysostaphin resistance protein A-like" evidence="2">
    <location>
        <begin position="83"/>
        <end position="174"/>
    </location>
</feature>
<keyword evidence="4" id="KW-1185">Reference proteome</keyword>
<dbReference type="GO" id="GO:0006508">
    <property type="term" value="P:proteolysis"/>
    <property type="evidence" value="ECO:0007669"/>
    <property type="project" value="UniProtKB-KW"/>
</dbReference>
<keyword evidence="1" id="KW-0472">Membrane</keyword>
<feature type="transmembrane region" description="Helical" evidence="1">
    <location>
        <begin position="161"/>
        <end position="180"/>
    </location>
</feature>
<sequence>MVEFVLFCAPVLLYVLVWSRRKERTFGEALTRVGASRGSASAYGWALLLLPPLLLTSWLSIVLVPAGVLTAPGVSIALITSVGAVVAVVLRAFGEEALFRGLLAGALIRRLGFLWGNLSQSALFLIPHTALLLVDTRLWPVLPVQFAAGWLLGWLRHRTGTFLPGAAVHAVVNVGAGLIAL</sequence>
<gene>
    <name evidence="3" type="ORF">H4W79_000592</name>
</gene>
<dbReference type="Pfam" id="PF02517">
    <property type="entry name" value="Rce1-like"/>
    <property type="match status" value="1"/>
</dbReference>